<proteinExistence type="predicted"/>
<dbReference type="Gene3D" id="3.30.70.270">
    <property type="match status" value="2"/>
</dbReference>
<evidence type="ECO:0000256" key="5">
    <source>
        <dbReference type="ARBA" id="ARBA00022759"/>
    </source>
</evidence>
<dbReference type="InterPro" id="IPR043502">
    <property type="entry name" value="DNA/RNA_pol_sf"/>
</dbReference>
<dbReference type="InterPro" id="IPR000477">
    <property type="entry name" value="RT_dom"/>
</dbReference>
<dbReference type="InterPro" id="IPR050951">
    <property type="entry name" value="Retrovirus_Pol_polyprotein"/>
</dbReference>
<keyword evidence="2" id="KW-0808">Transferase</keyword>
<feature type="region of interest" description="Disordered" evidence="9">
    <location>
        <begin position="855"/>
        <end position="885"/>
    </location>
</feature>
<gene>
    <name evidence="12" type="ORF">UJA718_LOCUS30274</name>
</gene>
<protein>
    <submittedName>
        <fullName evidence="12">Uncharacterized protein</fullName>
    </submittedName>
</protein>
<evidence type="ECO:0000256" key="3">
    <source>
        <dbReference type="ARBA" id="ARBA00022695"/>
    </source>
</evidence>
<dbReference type="InterPro" id="IPR041588">
    <property type="entry name" value="Integrase_H2C2"/>
</dbReference>
<keyword evidence="6" id="KW-0378">Hydrolase</keyword>
<name>A0A821ABU3_9BILA</name>
<dbReference type="FunFam" id="3.30.70.270:FF:000020">
    <property type="entry name" value="Transposon Tf2-6 polyprotein-like Protein"/>
    <property type="match status" value="1"/>
</dbReference>
<dbReference type="Gene3D" id="3.30.420.10">
    <property type="entry name" value="Ribonuclease H-like superfamily/Ribonuclease H"/>
    <property type="match status" value="2"/>
</dbReference>
<dbReference type="InterPro" id="IPR036397">
    <property type="entry name" value="RNaseH_sf"/>
</dbReference>
<evidence type="ECO:0000256" key="7">
    <source>
        <dbReference type="ARBA" id="ARBA00022918"/>
    </source>
</evidence>
<keyword evidence="3" id="KW-0548">Nucleotidyltransferase</keyword>
<evidence type="ECO:0000259" key="10">
    <source>
        <dbReference type="PROSITE" id="PS50878"/>
    </source>
</evidence>
<evidence type="ECO:0000256" key="2">
    <source>
        <dbReference type="ARBA" id="ARBA00022679"/>
    </source>
</evidence>
<dbReference type="CDD" id="cd01647">
    <property type="entry name" value="RT_LTR"/>
    <property type="match status" value="1"/>
</dbReference>
<dbReference type="InterPro" id="IPR001584">
    <property type="entry name" value="Integrase_cat-core"/>
</dbReference>
<dbReference type="PROSITE" id="PS50994">
    <property type="entry name" value="INTEGRASE"/>
    <property type="match status" value="1"/>
</dbReference>
<dbReference type="PROSITE" id="PS50878">
    <property type="entry name" value="RT_POL"/>
    <property type="match status" value="1"/>
</dbReference>
<dbReference type="SUPFAM" id="SSF56672">
    <property type="entry name" value="DNA/RNA polymerases"/>
    <property type="match status" value="1"/>
</dbReference>
<evidence type="ECO:0000313" key="13">
    <source>
        <dbReference type="Proteomes" id="UP000663873"/>
    </source>
</evidence>
<sequence>MGITSHISTKKDGSLRFCIDYRKLNTVTIRDAYPLPRIDDTLDSLQQAKFVSTLDLRSGYWQVEMDKDARQKTAFVTHKGLFEFNVMPFGLTNPPATFQRLMDIVLAGLKWQCCLVYIDDVVIFSPTFEQHMTDLERVFQALQSANLTLKASKCQFCRREMRYLGHIITQNGIKPDPDLIKSVTNFPQPKKIKDVQSFLGLTGYYRRFIKDYSKIAEPLLQQLRNSQQGNHQLKWSKECTNAFETLKKRLTNAPIMNTPNFEQPFILELDACEYGLGAILTQEYDENKYVIAYASRTLSTAERKYGATEREALAILWATKYFRPYLEGNKIYVRSDCKALEWMRTAKYVTGRLARWAMKLSAYQIEEIKYRPGKLNANADSLSRNPLPIDDINQYEVSAIETAVNLWQNTNILNDIKKEQEVDSKLKPIIELLKNKSTLEFNDKRNPHVLVNGLLYKIKNSKKHYNQRIVGEKHLLVIPKTMQNELLRWAHDHPTAGHGGQQKTLFRLSTRVYWKSMRKDIFNYVAACQECQQFKYKNAPTSSLMQMHLVNEPWHTIGMDILGPLPTTTRQKRFLLVVVDYFTRWVELFPLKSTTSNDIANILTNEIFSRYGLPKHIVSDNESNMTERVNRTLKPLIAIYAQQRPNSWDNEIQKLAFAIRTAVSDTTGETPAFMMFGRDPRGPLDLLIGETTEEAQPTTSEHRQIQEYKKNLINNLRWAYNIVKEHSEIEKLKQKENYDQHTTQRQYNEGDLVWVARPAAYIGENSMGGKLQPHYYGPCRLIKQLSPNTFTVCRLSDNVNVGATNTDRIKPYIELNRNNRGTTTTTKDQSAQEKQTETLINKQEARLSDLYLRNVKRNQPPMGNNSSQRRASDRQRRVPMRYIEN</sequence>
<dbReference type="FunFam" id="3.10.20.370:FF:000001">
    <property type="entry name" value="Retrovirus-related Pol polyprotein from transposon 17.6-like protein"/>
    <property type="match status" value="1"/>
</dbReference>
<accession>A0A821ABU3</accession>
<keyword evidence="7" id="KW-0695">RNA-directed DNA polymerase</keyword>
<dbReference type="GO" id="GO:0003964">
    <property type="term" value="F:RNA-directed DNA polymerase activity"/>
    <property type="evidence" value="ECO:0007669"/>
    <property type="project" value="UniProtKB-KW"/>
</dbReference>
<keyword evidence="8" id="KW-0511">Multifunctional enzyme</keyword>
<reference evidence="12" key="1">
    <citation type="submission" date="2021-02" db="EMBL/GenBank/DDBJ databases">
        <authorList>
            <person name="Nowell W R."/>
        </authorList>
    </citation>
    <scope>NUCLEOTIDE SEQUENCE</scope>
</reference>
<comment type="caution">
    <text evidence="12">The sequence shown here is derived from an EMBL/GenBank/DDBJ whole genome shotgun (WGS) entry which is preliminary data.</text>
</comment>
<evidence type="ECO:0000259" key="11">
    <source>
        <dbReference type="PROSITE" id="PS50994"/>
    </source>
</evidence>
<keyword evidence="5" id="KW-0255">Endonuclease</keyword>
<dbReference type="GO" id="GO:0008233">
    <property type="term" value="F:peptidase activity"/>
    <property type="evidence" value="ECO:0007669"/>
    <property type="project" value="UniProtKB-KW"/>
</dbReference>
<dbReference type="FunFam" id="3.10.10.10:FF:000007">
    <property type="entry name" value="Retrovirus-related Pol polyprotein from transposon 17.6-like Protein"/>
    <property type="match status" value="1"/>
</dbReference>
<dbReference type="GO" id="GO:0006508">
    <property type="term" value="P:proteolysis"/>
    <property type="evidence" value="ECO:0007669"/>
    <property type="project" value="UniProtKB-KW"/>
</dbReference>
<keyword evidence="4" id="KW-0540">Nuclease</keyword>
<organism evidence="12 13">
    <name type="scientific">Rotaria socialis</name>
    <dbReference type="NCBI Taxonomy" id="392032"/>
    <lineage>
        <taxon>Eukaryota</taxon>
        <taxon>Metazoa</taxon>
        <taxon>Spiralia</taxon>
        <taxon>Gnathifera</taxon>
        <taxon>Rotifera</taxon>
        <taxon>Eurotatoria</taxon>
        <taxon>Bdelloidea</taxon>
        <taxon>Philodinida</taxon>
        <taxon>Philodinidae</taxon>
        <taxon>Rotaria</taxon>
    </lineage>
</organism>
<dbReference type="PANTHER" id="PTHR37984:SF5">
    <property type="entry name" value="PROTEIN NYNRIN-LIKE"/>
    <property type="match status" value="1"/>
</dbReference>
<dbReference type="Gene3D" id="1.10.340.70">
    <property type="match status" value="1"/>
</dbReference>
<dbReference type="GO" id="GO:0004519">
    <property type="term" value="F:endonuclease activity"/>
    <property type="evidence" value="ECO:0007669"/>
    <property type="project" value="UniProtKB-KW"/>
</dbReference>
<dbReference type="SUPFAM" id="SSF53098">
    <property type="entry name" value="Ribonuclease H-like"/>
    <property type="match status" value="1"/>
</dbReference>
<evidence type="ECO:0000256" key="9">
    <source>
        <dbReference type="SAM" id="MobiDB-lite"/>
    </source>
</evidence>
<dbReference type="PANTHER" id="PTHR37984">
    <property type="entry name" value="PROTEIN CBG26694"/>
    <property type="match status" value="1"/>
</dbReference>
<evidence type="ECO:0000313" key="12">
    <source>
        <dbReference type="EMBL" id="CAF4570060.1"/>
    </source>
</evidence>
<evidence type="ECO:0000256" key="1">
    <source>
        <dbReference type="ARBA" id="ARBA00022670"/>
    </source>
</evidence>
<dbReference type="InterPro" id="IPR043128">
    <property type="entry name" value="Rev_trsase/Diguanyl_cyclase"/>
</dbReference>
<dbReference type="InterPro" id="IPR041577">
    <property type="entry name" value="RT_RNaseH_2"/>
</dbReference>
<evidence type="ECO:0000256" key="8">
    <source>
        <dbReference type="ARBA" id="ARBA00023268"/>
    </source>
</evidence>
<dbReference type="GO" id="GO:0015074">
    <property type="term" value="P:DNA integration"/>
    <property type="evidence" value="ECO:0007669"/>
    <property type="project" value="InterPro"/>
</dbReference>
<dbReference type="Gene3D" id="3.10.10.10">
    <property type="entry name" value="HIV Type 1 Reverse Transcriptase, subunit A, domain 1"/>
    <property type="match status" value="1"/>
</dbReference>
<dbReference type="Pfam" id="PF17921">
    <property type="entry name" value="Integrase_H2C2"/>
    <property type="match status" value="1"/>
</dbReference>
<dbReference type="InterPro" id="IPR012337">
    <property type="entry name" value="RNaseH-like_sf"/>
</dbReference>
<dbReference type="EMBL" id="CAJOBP010012244">
    <property type="protein sequence ID" value="CAF4570060.1"/>
    <property type="molecule type" value="Genomic_DNA"/>
</dbReference>
<evidence type="ECO:0000256" key="4">
    <source>
        <dbReference type="ARBA" id="ARBA00022722"/>
    </source>
</evidence>
<dbReference type="Gene3D" id="3.10.20.370">
    <property type="match status" value="1"/>
</dbReference>
<feature type="domain" description="Reverse transcriptase" evidence="10">
    <location>
        <begin position="1"/>
        <end position="168"/>
    </location>
</feature>
<dbReference type="Proteomes" id="UP000663873">
    <property type="component" value="Unassembled WGS sequence"/>
</dbReference>
<evidence type="ECO:0000256" key="6">
    <source>
        <dbReference type="ARBA" id="ARBA00022801"/>
    </source>
</evidence>
<keyword evidence="13" id="KW-1185">Reference proteome</keyword>
<dbReference type="Pfam" id="PF00078">
    <property type="entry name" value="RVT_1"/>
    <property type="match status" value="1"/>
</dbReference>
<dbReference type="Pfam" id="PF00665">
    <property type="entry name" value="rve"/>
    <property type="match status" value="1"/>
</dbReference>
<dbReference type="FunFam" id="1.10.340.70:FF:000001">
    <property type="entry name" value="Retrovirus-related Pol polyprotein from transposon gypsy-like Protein"/>
    <property type="match status" value="1"/>
</dbReference>
<dbReference type="CDD" id="cd09274">
    <property type="entry name" value="RNase_HI_RT_Ty3"/>
    <property type="match status" value="1"/>
</dbReference>
<feature type="domain" description="Integrase catalytic" evidence="11">
    <location>
        <begin position="549"/>
        <end position="640"/>
    </location>
</feature>
<dbReference type="GO" id="GO:0003676">
    <property type="term" value="F:nucleic acid binding"/>
    <property type="evidence" value="ECO:0007669"/>
    <property type="project" value="InterPro"/>
</dbReference>
<dbReference type="AlphaFoldDB" id="A0A821ABU3"/>
<keyword evidence="1" id="KW-0645">Protease</keyword>
<dbReference type="Pfam" id="PF17919">
    <property type="entry name" value="RT_RNaseH_2"/>
    <property type="match status" value="1"/>
</dbReference>